<evidence type="ECO:0000313" key="2">
    <source>
        <dbReference type="Proteomes" id="UP001162972"/>
    </source>
</evidence>
<proteinExistence type="predicted"/>
<dbReference type="Proteomes" id="UP001162972">
    <property type="component" value="Chromosome 14"/>
</dbReference>
<evidence type="ECO:0000313" key="1">
    <source>
        <dbReference type="EMBL" id="KAJ6400301.1"/>
    </source>
</evidence>
<gene>
    <name evidence="1" type="ORF">OIU84_015872</name>
</gene>
<name>A0AAD6J7W3_9ROSI</name>
<protein>
    <submittedName>
        <fullName evidence="1">Uncharacterized protein</fullName>
    </submittedName>
</protein>
<dbReference type="PANTHER" id="PTHR31170">
    <property type="entry name" value="BNAC04G53230D PROTEIN"/>
    <property type="match status" value="1"/>
</dbReference>
<keyword evidence="2" id="KW-1185">Reference proteome</keyword>
<reference evidence="1 2" key="1">
    <citation type="journal article" date="2023" name="Int. J. Mol. Sci.">
        <title>De Novo Assembly and Annotation of 11 Diverse Shrub Willow (Salix) Genomes Reveals Novel Gene Organization in Sex-Linked Regions.</title>
        <authorList>
            <person name="Hyden B."/>
            <person name="Feng K."/>
            <person name="Yates T.B."/>
            <person name="Jawdy S."/>
            <person name="Cereghino C."/>
            <person name="Smart L.B."/>
            <person name="Muchero W."/>
        </authorList>
    </citation>
    <scope>NUCLEOTIDE SEQUENCE [LARGE SCALE GENOMIC DNA]</scope>
    <source>
        <tissue evidence="1">Shoot tip</tissue>
    </source>
</reference>
<sequence>MNQHLTLVEKTCNEIVIGIPEELETTFRKEETGYCKATYDSPFLDLSCHYFENYGKSKTLQYYKPLHFTDLVRYFLSSKHPKLEPPDGKQFKPHFTERVRNCLRSKKPPDGKQIKNPYSATMLHQAGIKFKPNLQAECLLDIRAWAGNENPVKKGELHMPQLEIDNCTVNLWRSSSINFAWK</sequence>
<accession>A0AAD6J7W3</accession>
<dbReference type="Pfam" id="PF03140">
    <property type="entry name" value="DUF247"/>
    <property type="match status" value="1"/>
</dbReference>
<comment type="caution">
    <text evidence="1">The sequence shown here is derived from an EMBL/GenBank/DDBJ whole genome shotgun (WGS) entry which is preliminary data.</text>
</comment>
<dbReference type="InterPro" id="IPR004158">
    <property type="entry name" value="DUF247_pln"/>
</dbReference>
<dbReference type="PANTHER" id="PTHR31170:SF9">
    <property type="entry name" value="PROTEIN, PUTATIVE (DUF247)-RELATED"/>
    <property type="match status" value="1"/>
</dbReference>
<organism evidence="1 2">
    <name type="scientific">Salix udensis</name>
    <dbReference type="NCBI Taxonomy" id="889485"/>
    <lineage>
        <taxon>Eukaryota</taxon>
        <taxon>Viridiplantae</taxon>
        <taxon>Streptophyta</taxon>
        <taxon>Embryophyta</taxon>
        <taxon>Tracheophyta</taxon>
        <taxon>Spermatophyta</taxon>
        <taxon>Magnoliopsida</taxon>
        <taxon>eudicotyledons</taxon>
        <taxon>Gunneridae</taxon>
        <taxon>Pentapetalae</taxon>
        <taxon>rosids</taxon>
        <taxon>fabids</taxon>
        <taxon>Malpighiales</taxon>
        <taxon>Salicaceae</taxon>
        <taxon>Saliceae</taxon>
        <taxon>Salix</taxon>
    </lineage>
</organism>
<dbReference type="AlphaFoldDB" id="A0AAD6J7W3"/>
<dbReference type="EMBL" id="JAPFFJ010000019">
    <property type="protein sequence ID" value="KAJ6400301.1"/>
    <property type="molecule type" value="Genomic_DNA"/>
</dbReference>